<reference evidence="2" key="2">
    <citation type="submission" date="2003-05" db="EMBL/GenBank/DDBJ databases">
        <authorList>
            <person name="Buell C.R."/>
            <person name="Wing R.A."/>
            <person name="McCombie W.R."/>
            <person name="Messing J."/>
            <person name="Yuan Q."/>
            <person name="Ouyang S."/>
        </authorList>
    </citation>
    <scope>NUCLEOTIDE SEQUENCE</scope>
</reference>
<dbReference type="AlphaFoldDB" id="Q108V9"/>
<feature type="region of interest" description="Disordered" evidence="1">
    <location>
        <begin position="51"/>
        <end position="74"/>
    </location>
</feature>
<organism evidence="2">
    <name type="scientific">Oryza sativa subsp. japonica</name>
    <name type="common">Rice</name>
    <dbReference type="NCBI Taxonomy" id="39947"/>
    <lineage>
        <taxon>Eukaryota</taxon>
        <taxon>Viridiplantae</taxon>
        <taxon>Streptophyta</taxon>
        <taxon>Embryophyta</taxon>
        <taxon>Tracheophyta</taxon>
        <taxon>Spermatophyta</taxon>
        <taxon>Magnoliopsida</taxon>
        <taxon>Liliopsida</taxon>
        <taxon>Poales</taxon>
        <taxon>Poaceae</taxon>
        <taxon>BOP clade</taxon>
        <taxon>Oryzoideae</taxon>
        <taxon>Oryzeae</taxon>
        <taxon>Oryzinae</taxon>
        <taxon>Oryza</taxon>
        <taxon>Oryza sativa</taxon>
    </lineage>
</organism>
<name>Q108V9_ORYSJ</name>
<dbReference type="EMBL" id="DP000086">
    <property type="protein sequence ID" value="ABG66287.1"/>
    <property type="molecule type" value="Genomic_DNA"/>
</dbReference>
<proteinExistence type="predicted"/>
<feature type="compositionally biased region" description="Pro residues" evidence="1">
    <location>
        <begin position="62"/>
        <end position="74"/>
    </location>
</feature>
<evidence type="ECO:0000313" key="2">
    <source>
        <dbReference type="EMBL" id="ABG66287.1"/>
    </source>
</evidence>
<gene>
    <name evidence="2" type="ordered locus">LOC_Os10g42404</name>
</gene>
<sequence>MGKMKGKQRQDKFYHLAKKFYRVRCRAPLHDGSPNVGGAWAQEATAQSSLVHNRLPPRRLVLPPPCRCSPPPQR</sequence>
<reference evidence="2" key="3">
    <citation type="submission" date="2006-07" db="EMBL/GenBank/DDBJ databases">
        <authorList>
            <person name="Buell R."/>
        </authorList>
    </citation>
    <scope>NUCLEOTIDE SEQUENCE</scope>
</reference>
<evidence type="ECO:0000256" key="1">
    <source>
        <dbReference type="SAM" id="MobiDB-lite"/>
    </source>
</evidence>
<protein>
    <submittedName>
        <fullName evidence="2">Uncharacterized protein</fullName>
    </submittedName>
</protein>
<accession>Q108V9</accession>
<reference evidence="2" key="1">
    <citation type="journal article" date="2003" name="Science">
        <title>In-depth view of structure, activity, and evolution of rice chromosome 10.</title>
        <authorList>
            <consortium name="Rice Chromosome 10 Sequencing Consortium"/>
        </authorList>
    </citation>
    <scope>NUCLEOTIDE SEQUENCE [LARGE SCALE GENOMIC DNA]</scope>
</reference>